<dbReference type="Proteomes" id="UP000176300">
    <property type="component" value="Unassembled WGS sequence"/>
</dbReference>
<evidence type="ECO:0000313" key="3">
    <source>
        <dbReference type="Proteomes" id="UP000176300"/>
    </source>
</evidence>
<protein>
    <submittedName>
        <fullName evidence="2">Uncharacterized protein</fullName>
    </submittedName>
</protein>
<organism evidence="2 3">
    <name type="scientific">Candidatus Magasanikbacteria bacterium RIFOXYB1_FULL_40_15</name>
    <dbReference type="NCBI Taxonomy" id="1798697"/>
    <lineage>
        <taxon>Bacteria</taxon>
        <taxon>Candidatus Magasanikiibacteriota</taxon>
    </lineage>
</organism>
<evidence type="ECO:0000256" key="1">
    <source>
        <dbReference type="SAM" id="MobiDB-lite"/>
    </source>
</evidence>
<name>A0A1F6NH63_9BACT</name>
<accession>A0A1F6NH63</accession>
<dbReference type="STRING" id="1798697.A2373_04560"/>
<proteinExistence type="predicted"/>
<sequence length="297" mass="33187">MCDKHHEGHIEKTEKKILSSEETREFIENGNITWVEAKDLLDATAESCVDGRGHDGIVGTPGGNAGEFILALTAVEKASGQKLDLDKVDEILERYLEKTGKFYFHTDDHHPDPRSGITENTTESEKEKLLETLVKAESIGCGHIGLMTKNPQEYGVRPELLKAVMKSIYKTLWEKPETMEFVVLEGGHKEGAIVNILVDGEVNDDTKIPTVAPSHDDIQIFVNHPQAVKYLRDKIAEDMEYVIGGDLGGEFNLESFKEYSQKIGDEQLKFTINNLPSAKDKPIYNIKISSDDKCEIV</sequence>
<evidence type="ECO:0000313" key="2">
    <source>
        <dbReference type="EMBL" id="OGH83144.1"/>
    </source>
</evidence>
<reference evidence="2 3" key="1">
    <citation type="journal article" date="2016" name="Nat. Commun.">
        <title>Thousands of microbial genomes shed light on interconnected biogeochemical processes in an aquifer system.</title>
        <authorList>
            <person name="Anantharaman K."/>
            <person name="Brown C.T."/>
            <person name="Hug L.A."/>
            <person name="Sharon I."/>
            <person name="Castelle C.J."/>
            <person name="Probst A.J."/>
            <person name="Thomas B.C."/>
            <person name="Singh A."/>
            <person name="Wilkins M.J."/>
            <person name="Karaoz U."/>
            <person name="Brodie E.L."/>
            <person name="Williams K.H."/>
            <person name="Hubbard S.S."/>
            <person name="Banfield J.F."/>
        </authorList>
    </citation>
    <scope>NUCLEOTIDE SEQUENCE [LARGE SCALE GENOMIC DNA]</scope>
</reference>
<feature type="region of interest" description="Disordered" evidence="1">
    <location>
        <begin position="1"/>
        <end position="20"/>
    </location>
</feature>
<gene>
    <name evidence="2" type="ORF">A2373_04560</name>
</gene>
<dbReference type="AlphaFoldDB" id="A0A1F6NH63"/>
<comment type="caution">
    <text evidence="2">The sequence shown here is derived from an EMBL/GenBank/DDBJ whole genome shotgun (WGS) entry which is preliminary data.</text>
</comment>
<dbReference type="EMBL" id="MFQS01000019">
    <property type="protein sequence ID" value="OGH83144.1"/>
    <property type="molecule type" value="Genomic_DNA"/>
</dbReference>